<reference evidence="1" key="1">
    <citation type="submission" date="2009-01" db="EMBL/GenBank/DDBJ databases">
        <title>Complete sequence of chromosome Cyanothece sp. PCC 7425.</title>
        <authorList>
            <consortium name="US DOE Joint Genome Institute"/>
            <person name="Lucas S."/>
            <person name="Copeland A."/>
            <person name="Lapidus A."/>
            <person name="Glavina del Rio T."/>
            <person name="Dalin E."/>
            <person name="Tice H."/>
            <person name="Bruce D."/>
            <person name="Goodwin L."/>
            <person name="Pitluck S."/>
            <person name="Sims D."/>
            <person name="Meineke L."/>
            <person name="Brettin T."/>
            <person name="Detter J.C."/>
            <person name="Han C."/>
            <person name="Larimer F."/>
            <person name="Land M."/>
            <person name="Hauser L."/>
            <person name="Kyrpides N."/>
            <person name="Ovchinnikova G."/>
            <person name="Liberton M."/>
            <person name="Stoeckel J."/>
            <person name="Banerjee A."/>
            <person name="Singh A."/>
            <person name="Page L."/>
            <person name="Sato H."/>
            <person name="Zhao L."/>
            <person name="Sherman L."/>
            <person name="Pakrasi H."/>
            <person name="Richardson P."/>
        </authorList>
    </citation>
    <scope>NUCLEOTIDE SEQUENCE</scope>
    <source>
        <strain evidence="1">PCC 7425</strain>
    </source>
</reference>
<dbReference type="KEGG" id="cyn:Cyan7425_3125"/>
<dbReference type="AlphaFoldDB" id="B8HMY4"/>
<organism evidence="1">
    <name type="scientific">Cyanothece sp. (strain PCC 7425 / ATCC 29141)</name>
    <dbReference type="NCBI Taxonomy" id="395961"/>
    <lineage>
        <taxon>Bacteria</taxon>
        <taxon>Bacillati</taxon>
        <taxon>Cyanobacteriota</taxon>
        <taxon>Cyanophyceae</taxon>
        <taxon>Gomontiellales</taxon>
        <taxon>Cyanothecaceae</taxon>
        <taxon>Cyanothece</taxon>
    </lineage>
</organism>
<proteinExistence type="predicted"/>
<protein>
    <submittedName>
        <fullName evidence="1">Uncharacterized protein</fullName>
    </submittedName>
</protein>
<evidence type="ECO:0000313" key="1">
    <source>
        <dbReference type="EMBL" id="ACL45453.1"/>
    </source>
</evidence>
<dbReference type="HOGENOM" id="CLU_2698471_0_0_3"/>
<gene>
    <name evidence="1" type="ordered locus">Cyan7425_3125</name>
</gene>
<accession>B8HMY4</accession>
<dbReference type="STRING" id="395961.Cyan7425_3125"/>
<dbReference type="EMBL" id="CP001344">
    <property type="protein sequence ID" value="ACL45453.1"/>
    <property type="molecule type" value="Genomic_DNA"/>
</dbReference>
<sequence>MINTNINLENCPADLENLAYQIYTYLQMRDFCDDQEQVNRQFATVLRNLKTNSIIYTDVASPVMAVAKPITTIAA</sequence>
<name>B8HMY4_CYAP4</name>